<keyword evidence="6" id="KW-0804">Transcription</keyword>
<dbReference type="InterPro" id="IPR007219">
    <property type="entry name" value="XnlR_reg_dom"/>
</dbReference>
<dbReference type="Gene3D" id="3.30.160.60">
    <property type="entry name" value="Classic Zinc Finger"/>
    <property type="match status" value="2"/>
</dbReference>
<proteinExistence type="predicted"/>
<keyword evidence="5" id="KW-0805">Transcription regulation</keyword>
<evidence type="ECO:0000313" key="12">
    <source>
        <dbReference type="Proteomes" id="UP001232148"/>
    </source>
</evidence>
<keyword evidence="3 8" id="KW-0863">Zinc-finger</keyword>
<evidence type="ECO:0000256" key="9">
    <source>
        <dbReference type="SAM" id="MobiDB-lite"/>
    </source>
</evidence>
<keyword evidence="4" id="KW-0862">Zinc</keyword>
<evidence type="ECO:0000256" key="1">
    <source>
        <dbReference type="ARBA" id="ARBA00022723"/>
    </source>
</evidence>
<dbReference type="GO" id="GO:0008270">
    <property type="term" value="F:zinc ion binding"/>
    <property type="evidence" value="ECO:0007669"/>
    <property type="project" value="UniProtKB-KW"/>
</dbReference>
<keyword evidence="12" id="KW-1185">Reference proteome</keyword>
<gene>
    <name evidence="11" type="ORF">LX32DRAFT_641963</name>
</gene>
<dbReference type="AlphaFoldDB" id="A0AAD9HCJ9"/>
<protein>
    <recommendedName>
        <fullName evidence="10">C2H2-type domain-containing protein</fullName>
    </recommendedName>
</protein>
<dbReference type="InterPro" id="IPR013087">
    <property type="entry name" value="Znf_C2H2_type"/>
</dbReference>
<accession>A0AAD9HCJ9</accession>
<dbReference type="InterPro" id="IPR036236">
    <property type="entry name" value="Znf_C2H2_sf"/>
</dbReference>
<keyword evidence="7" id="KW-0539">Nucleus</keyword>
<dbReference type="CDD" id="cd12148">
    <property type="entry name" value="fungal_TF_MHR"/>
    <property type="match status" value="1"/>
</dbReference>
<dbReference type="GO" id="GO:0006351">
    <property type="term" value="P:DNA-templated transcription"/>
    <property type="evidence" value="ECO:0007669"/>
    <property type="project" value="InterPro"/>
</dbReference>
<evidence type="ECO:0000256" key="2">
    <source>
        <dbReference type="ARBA" id="ARBA00022737"/>
    </source>
</evidence>
<reference evidence="11" key="1">
    <citation type="submission" date="2021-06" db="EMBL/GenBank/DDBJ databases">
        <title>Comparative genomics, transcriptomics and evolutionary studies reveal genomic signatures of adaptation to plant cell wall in hemibiotrophic fungi.</title>
        <authorList>
            <consortium name="DOE Joint Genome Institute"/>
            <person name="Baroncelli R."/>
            <person name="Diaz J.F."/>
            <person name="Benocci T."/>
            <person name="Peng M."/>
            <person name="Battaglia E."/>
            <person name="Haridas S."/>
            <person name="Andreopoulos W."/>
            <person name="Labutti K."/>
            <person name="Pangilinan J."/>
            <person name="Floch G.L."/>
            <person name="Makela M.R."/>
            <person name="Henrissat B."/>
            <person name="Grigoriev I.V."/>
            <person name="Crouch J.A."/>
            <person name="De Vries R.P."/>
            <person name="Sukno S.A."/>
            <person name="Thon M.R."/>
        </authorList>
    </citation>
    <scope>NUCLEOTIDE SEQUENCE</scope>
    <source>
        <strain evidence="11">MAFF235873</strain>
    </source>
</reference>
<evidence type="ECO:0000256" key="6">
    <source>
        <dbReference type="ARBA" id="ARBA00023163"/>
    </source>
</evidence>
<name>A0AAD9HCJ9_9PEZI</name>
<comment type="caution">
    <text evidence="11">The sequence shown here is derived from an EMBL/GenBank/DDBJ whole genome shotgun (WGS) entry which is preliminary data.</text>
</comment>
<organism evidence="11 12">
    <name type="scientific">Colletotrichum zoysiae</name>
    <dbReference type="NCBI Taxonomy" id="1216348"/>
    <lineage>
        <taxon>Eukaryota</taxon>
        <taxon>Fungi</taxon>
        <taxon>Dikarya</taxon>
        <taxon>Ascomycota</taxon>
        <taxon>Pezizomycotina</taxon>
        <taxon>Sordariomycetes</taxon>
        <taxon>Hypocreomycetidae</taxon>
        <taxon>Glomerellales</taxon>
        <taxon>Glomerellaceae</taxon>
        <taxon>Colletotrichum</taxon>
        <taxon>Colletotrichum graminicola species complex</taxon>
    </lineage>
</organism>
<keyword evidence="2" id="KW-0677">Repeat</keyword>
<dbReference type="PANTHER" id="PTHR47660">
    <property type="entry name" value="TRANSCRIPTION FACTOR WITH C2H2 AND ZN(2)-CYS(6) DNA BINDING DOMAIN (EUROFUNG)-RELATED-RELATED"/>
    <property type="match status" value="1"/>
</dbReference>
<dbReference type="SUPFAM" id="SSF57667">
    <property type="entry name" value="beta-beta-alpha zinc fingers"/>
    <property type="match status" value="1"/>
</dbReference>
<dbReference type="PROSITE" id="PS50157">
    <property type="entry name" value="ZINC_FINGER_C2H2_2"/>
    <property type="match status" value="2"/>
</dbReference>
<dbReference type="GO" id="GO:0003677">
    <property type="term" value="F:DNA binding"/>
    <property type="evidence" value="ECO:0007669"/>
    <property type="project" value="InterPro"/>
</dbReference>
<dbReference type="SMART" id="SM00355">
    <property type="entry name" value="ZnF_C2H2"/>
    <property type="match status" value="2"/>
</dbReference>
<dbReference type="EMBL" id="MU842917">
    <property type="protein sequence ID" value="KAK2026333.1"/>
    <property type="molecule type" value="Genomic_DNA"/>
</dbReference>
<feature type="region of interest" description="Disordered" evidence="9">
    <location>
        <begin position="88"/>
        <end position="113"/>
    </location>
</feature>
<keyword evidence="1" id="KW-0479">Metal-binding</keyword>
<evidence type="ECO:0000313" key="11">
    <source>
        <dbReference type="EMBL" id="KAK2026333.1"/>
    </source>
</evidence>
<evidence type="ECO:0000259" key="10">
    <source>
        <dbReference type="PROSITE" id="PS50157"/>
    </source>
</evidence>
<evidence type="ECO:0000256" key="4">
    <source>
        <dbReference type="ARBA" id="ARBA00022833"/>
    </source>
</evidence>
<feature type="region of interest" description="Disordered" evidence="9">
    <location>
        <begin position="257"/>
        <end position="277"/>
    </location>
</feature>
<evidence type="ECO:0000256" key="8">
    <source>
        <dbReference type="PROSITE-ProRule" id="PRU00042"/>
    </source>
</evidence>
<dbReference type="Pfam" id="PF04082">
    <property type="entry name" value="Fungal_trans"/>
    <property type="match status" value="1"/>
</dbReference>
<dbReference type="PROSITE" id="PS00028">
    <property type="entry name" value="ZINC_FINGER_C2H2_1"/>
    <property type="match status" value="2"/>
</dbReference>
<dbReference type="Pfam" id="PF13912">
    <property type="entry name" value="zf-C2H2_6"/>
    <property type="match status" value="1"/>
</dbReference>
<feature type="domain" description="C2H2-type" evidence="10">
    <location>
        <begin position="40"/>
        <end position="67"/>
    </location>
</feature>
<dbReference type="PANTHER" id="PTHR47660:SF2">
    <property type="entry name" value="TRANSCRIPTION FACTOR WITH C2H2 AND ZN(2)-CYS(6) DNA BINDING DOMAIN (EUROFUNG)"/>
    <property type="match status" value="1"/>
</dbReference>
<evidence type="ECO:0000256" key="5">
    <source>
        <dbReference type="ARBA" id="ARBA00023015"/>
    </source>
</evidence>
<evidence type="ECO:0000256" key="3">
    <source>
        <dbReference type="ARBA" id="ARBA00022771"/>
    </source>
</evidence>
<dbReference type="Pfam" id="PF00096">
    <property type="entry name" value="zf-C2H2"/>
    <property type="match status" value="1"/>
</dbReference>
<dbReference type="FunFam" id="3.30.160.60:FF:000100">
    <property type="entry name" value="Zinc finger 45-like"/>
    <property type="match status" value="1"/>
</dbReference>
<sequence>MVPANETSQSLHTCSTCSRSFNRIENLKRHQKTHQSRLPHRCTICQKEFSRSDILKKHRRVHHKGTPDAGATLEENSTREFCFVLEDPGSSSSQGLPPDKTPHHPASLGSTSATTTTAASTAAWCSPTTNAQYSAYSHNGGPAVSTNPAAANQHPAAIAALPDILDVDVDFSTFFQSWADNLWLDTRQWFTPEFYDAMREKTYMDNPLLIQDDSQLFSDQRAWFGDERGGLPSHGQDTNVSMPHKGAMVPPEIAGNIGHVNPGSRGPSPPNVPSQEDGVPFGWDPSSKTIQQTQQISLNERHPFLLRHKHQFDMGDSVWDSIHDFLKPRIPNSDDFILPSLAVANAFLGLFFEEFYEQSPVLHLPTLNIDSLPPPLIVAMVVIGATYSHIRQSRRFSILVLDRARQNLQQNIEADKTLTRDAHILYAYALLVYAGLWCGNKGAYEAAEASRGALVTYVRRLPPLKPRSLAGDGKVTEDQWEGWIDSEFKYRLRWYVFMIDMQFPAILNLRGMMSLAEVCRWECPSNEQHWTASNAKTWVDLRNAAPKPPIVLFATAYQTLLMPDGSSRSNAPSSPPTSAFSRWTLLLVLSSLGSQAYDWSHDWSMNSVDSSETLFDRFSRNRYWGVNEGSSRTERLKARENIIESVNTWYHRHNAYRGTEGSPGPDSYFWRASRILHGLVHIHLHTSISHIQDALGKGGDHAVQEGLSRLQSFFANGYASYGPTAVKPPPESLHAFAQATENCVSIMSDQGLRAAAPYSIFAVFLSHVFLWAVVKTSPETTKAQVRLCLRDVAPNFKSELKEALDRALSAHSDGVGNRDGSRLILMHAAQSLVRLGTWGAALNLARLLQLRAEM</sequence>
<feature type="domain" description="C2H2-type" evidence="10">
    <location>
        <begin position="12"/>
        <end position="39"/>
    </location>
</feature>
<evidence type="ECO:0000256" key="7">
    <source>
        <dbReference type="ARBA" id="ARBA00023242"/>
    </source>
</evidence>
<dbReference type="Proteomes" id="UP001232148">
    <property type="component" value="Unassembled WGS sequence"/>
</dbReference>